<feature type="active site" evidence="4">
    <location>
        <position position="18"/>
    </location>
</feature>
<reference evidence="6 7" key="1">
    <citation type="submission" date="2020-03" db="EMBL/GenBank/DDBJ databases">
        <title>Genomic Encyclopedia of Type Strains, Phase IV (KMG-IV): sequencing the most valuable type-strain genomes for metagenomic binning, comparative biology and taxonomic classification.</title>
        <authorList>
            <person name="Goeker M."/>
        </authorList>
    </citation>
    <scope>NUCLEOTIDE SEQUENCE [LARGE SCALE GENOMIC DNA]</scope>
    <source>
        <strain evidence="6 7">DSM 102865</strain>
    </source>
</reference>
<dbReference type="SUPFAM" id="SSF52738">
    <property type="entry name" value="Methylesterase CheB, C-terminal domain"/>
    <property type="match status" value="1"/>
</dbReference>
<dbReference type="GO" id="GO:0008984">
    <property type="term" value="F:protein-glutamate methylesterase activity"/>
    <property type="evidence" value="ECO:0007669"/>
    <property type="project" value="UniProtKB-EC"/>
</dbReference>
<dbReference type="Pfam" id="PF01339">
    <property type="entry name" value="CheB_methylest"/>
    <property type="match status" value="1"/>
</dbReference>
<dbReference type="PANTHER" id="PTHR42872:SF3">
    <property type="entry name" value="PROTEIN-GLUTAMATE METHYLESTERASE_PROTEIN-GLUTAMINE GLUTAMINASE 1"/>
    <property type="match status" value="1"/>
</dbReference>
<comment type="catalytic activity">
    <reaction evidence="3">
        <text>[protein]-L-glutamate 5-O-methyl ester + H2O = L-glutamyl-[protein] + methanol + H(+)</text>
        <dbReference type="Rhea" id="RHEA:23236"/>
        <dbReference type="Rhea" id="RHEA-COMP:10208"/>
        <dbReference type="Rhea" id="RHEA-COMP:10311"/>
        <dbReference type="ChEBI" id="CHEBI:15377"/>
        <dbReference type="ChEBI" id="CHEBI:15378"/>
        <dbReference type="ChEBI" id="CHEBI:17790"/>
        <dbReference type="ChEBI" id="CHEBI:29973"/>
        <dbReference type="ChEBI" id="CHEBI:82795"/>
        <dbReference type="EC" id="3.1.1.61"/>
    </reaction>
</comment>
<dbReference type="RefSeq" id="WP_167272262.1">
    <property type="nucleotide sequence ID" value="NZ_JAASQJ010000003.1"/>
</dbReference>
<keyword evidence="4" id="KW-0145">Chemotaxis</keyword>
<gene>
    <name evidence="6" type="ORF">FHS68_003485</name>
</gene>
<comment type="caution">
    <text evidence="6">The sequence shown here is derived from an EMBL/GenBank/DDBJ whole genome shotgun (WGS) entry which is preliminary data.</text>
</comment>
<name>A0ABX0UMR6_9BACT</name>
<feature type="active site" evidence="4">
    <location>
        <position position="45"/>
    </location>
</feature>
<evidence type="ECO:0000259" key="5">
    <source>
        <dbReference type="PROSITE" id="PS50122"/>
    </source>
</evidence>
<evidence type="ECO:0000256" key="1">
    <source>
        <dbReference type="ARBA" id="ARBA00022801"/>
    </source>
</evidence>
<feature type="domain" description="CheB-type methylesterase" evidence="5">
    <location>
        <begin position="6"/>
        <end position="193"/>
    </location>
</feature>
<organism evidence="6 7">
    <name type="scientific">Dyadobacter arcticus</name>
    <dbReference type="NCBI Taxonomy" id="1078754"/>
    <lineage>
        <taxon>Bacteria</taxon>
        <taxon>Pseudomonadati</taxon>
        <taxon>Bacteroidota</taxon>
        <taxon>Cytophagia</taxon>
        <taxon>Cytophagales</taxon>
        <taxon>Spirosomataceae</taxon>
        <taxon>Dyadobacter</taxon>
    </lineage>
</organism>
<evidence type="ECO:0000256" key="3">
    <source>
        <dbReference type="ARBA" id="ARBA00048267"/>
    </source>
</evidence>
<dbReference type="EC" id="3.1.1.61" evidence="2"/>
<evidence type="ECO:0000313" key="7">
    <source>
        <dbReference type="Proteomes" id="UP001179181"/>
    </source>
</evidence>
<dbReference type="PANTHER" id="PTHR42872">
    <property type="entry name" value="PROTEIN-GLUTAMATE METHYLESTERASE/PROTEIN-GLUTAMINE GLUTAMINASE"/>
    <property type="match status" value="1"/>
</dbReference>
<keyword evidence="7" id="KW-1185">Reference proteome</keyword>
<dbReference type="EMBL" id="JAASQJ010000003">
    <property type="protein sequence ID" value="NIJ54303.1"/>
    <property type="molecule type" value="Genomic_DNA"/>
</dbReference>
<dbReference type="InterPro" id="IPR000673">
    <property type="entry name" value="Sig_transdc_resp-reg_Me-estase"/>
</dbReference>
<keyword evidence="1 4" id="KW-0378">Hydrolase</keyword>
<dbReference type="CDD" id="cd16433">
    <property type="entry name" value="CheB"/>
    <property type="match status" value="1"/>
</dbReference>
<dbReference type="InterPro" id="IPR035909">
    <property type="entry name" value="CheB_C"/>
</dbReference>
<dbReference type="Gene3D" id="3.40.50.180">
    <property type="entry name" value="Methylesterase CheB, C-terminal domain"/>
    <property type="match status" value="1"/>
</dbReference>
<dbReference type="Proteomes" id="UP001179181">
    <property type="component" value="Unassembled WGS sequence"/>
</dbReference>
<accession>A0ABX0UMR6</accession>
<evidence type="ECO:0000313" key="6">
    <source>
        <dbReference type="EMBL" id="NIJ54303.1"/>
    </source>
</evidence>
<evidence type="ECO:0000256" key="4">
    <source>
        <dbReference type="PROSITE-ProRule" id="PRU00050"/>
    </source>
</evidence>
<sequence length="193" mass="21275">MEEDRLETSCQLLVIGGSAGSLDVLFKLLPRLKAGLTFPIVVILHRRNSVESFLAELLASKTVLPTREVDDKDPVVPGNIYLAPADYHLLIEKNRTFSLDYSEKVNFSRPSIDVTFESASEIYGKALVALILSGANEDGTQGMLCIQKRGGRTIAQKPESAQMPFMPQNAISRGAVNYILDIEQMSTFINELT</sequence>
<proteinExistence type="predicted"/>
<protein>
    <recommendedName>
        <fullName evidence="2">protein-glutamate methylesterase</fullName>
        <ecNumber evidence="2">3.1.1.61</ecNumber>
    </recommendedName>
</protein>
<dbReference type="PROSITE" id="PS50122">
    <property type="entry name" value="CHEB"/>
    <property type="match status" value="1"/>
</dbReference>
<feature type="active site" evidence="4">
    <location>
        <position position="138"/>
    </location>
</feature>
<evidence type="ECO:0000256" key="2">
    <source>
        <dbReference type="ARBA" id="ARBA00039140"/>
    </source>
</evidence>